<evidence type="ECO:0000256" key="2">
    <source>
        <dbReference type="ARBA" id="ARBA00023015"/>
    </source>
</evidence>
<gene>
    <name evidence="7" type="ORF">SMD44_08041</name>
</gene>
<dbReference type="PANTHER" id="PTHR30118">
    <property type="entry name" value="HTH-TYPE TRANSCRIPTIONAL REGULATOR LEUO-RELATED"/>
    <property type="match status" value="1"/>
</dbReference>
<dbReference type="Gene3D" id="3.40.190.10">
    <property type="entry name" value="Periplasmic binding protein-like II"/>
    <property type="match status" value="2"/>
</dbReference>
<proteinExistence type="inferred from homology"/>
<dbReference type="InterPro" id="IPR036388">
    <property type="entry name" value="WH-like_DNA-bd_sf"/>
</dbReference>
<evidence type="ECO:0000259" key="6">
    <source>
        <dbReference type="PROSITE" id="PS50931"/>
    </source>
</evidence>
<dbReference type="SUPFAM" id="SSF46785">
    <property type="entry name" value="Winged helix' DNA-binding domain"/>
    <property type="match status" value="1"/>
</dbReference>
<dbReference type="Gene3D" id="1.10.10.10">
    <property type="entry name" value="Winged helix-like DNA-binding domain superfamily/Winged helix DNA-binding domain"/>
    <property type="match status" value="1"/>
</dbReference>
<keyword evidence="8" id="KW-1185">Reference proteome</keyword>
<keyword evidence="2" id="KW-0805">Transcription regulation</keyword>
<dbReference type="InterPro" id="IPR000847">
    <property type="entry name" value="LysR_HTH_N"/>
</dbReference>
<name>A0A1Z1WQ54_9ACTN</name>
<evidence type="ECO:0000256" key="1">
    <source>
        <dbReference type="ARBA" id="ARBA00009437"/>
    </source>
</evidence>
<reference evidence="7 8" key="1">
    <citation type="submission" date="2017-05" db="EMBL/GenBank/DDBJ databases">
        <title>Streptomyces alboflavus Genome sequencing and assembly.</title>
        <authorList>
            <person name="Wang Y."/>
            <person name="Du B."/>
            <person name="Ding Y."/>
            <person name="Liu H."/>
            <person name="Hou Q."/>
            <person name="Liu K."/>
            <person name="Wang C."/>
            <person name="Yao L."/>
        </authorList>
    </citation>
    <scope>NUCLEOTIDE SEQUENCE [LARGE SCALE GENOMIC DNA]</scope>
    <source>
        <strain evidence="7 8">MDJK44</strain>
    </source>
</reference>
<evidence type="ECO:0000256" key="3">
    <source>
        <dbReference type="ARBA" id="ARBA00023125"/>
    </source>
</evidence>
<evidence type="ECO:0000256" key="4">
    <source>
        <dbReference type="ARBA" id="ARBA00023163"/>
    </source>
</evidence>
<dbReference type="InterPro" id="IPR050389">
    <property type="entry name" value="LysR-type_TF"/>
</dbReference>
<dbReference type="InterPro" id="IPR036390">
    <property type="entry name" value="WH_DNA-bd_sf"/>
</dbReference>
<keyword evidence="4" id="KW-0804">Transcription</keyword>
<dbReference type="EMBL" id="CP021748">
    <property type="protein sequence ID" value="ARX88554.1"/>
    <property type="molecule type" value="Genomic_DNA"/>
</dbReference>
<dbReference type="AlphaFoldDB" id="A0A1Z1WQ54"/>
<dbReference type="KEGG" id="salf:SMD44_08041"/>
<feature type="region of interest" description="Disordered" evidence="5">
    <location>
        <begin position="264"/>
        <end position="318"/>
    </location>
</feature>
<evidence type="ECO:0000256" key="5">
    <source>
        <dbReference type="SAM" id="MobiDB-lite"/>
    </source>
</evidence>
<evidence type="ECO:0000313" key="8">
    <source>
        <dbReference type="Proteomes" id="UP000195880"/>
    </source>
</evidence>
<dbReference type="PANTHER" id="PTHR30118:SF15">
    <property type="entry name" value="TRANSCRIPTIONAL REGULATORY PROTEIN"/>
    <property type="match status" value="1"/>
</dbReference>
<dbReference type="GO" id="GO:0003677">
    <property type="term" value="F:DNA binding"/>
    <property type="evidence" value="ECO:0007669"/>
    <property type="project" value="UniProtKB-KW"/>
</dbReference>
<feature type="domain" description="HTH lysR-type" evidence="6">
    <location>
        <begin position="1"/>
        <end position="58"/>
    </location>
</feature>
<keyword evidence="3" id="KW-0238">DNA-binding</keyword>
<organism evidence="7 8">
    <name type="scientific">Streptomyces alboflavus</name>
    <dbReference type="NCBI Taxonomy" id="67267"/>
    <lineage>
        <taxon>Bacteria</taxon>
        <taxon>Bacillati</taxon>
        <taxon>Actinomycetota</taxon>
        <taxon>Actinomycetes</taxon>
        <taxon>Kitasatosporales</taxon>
        <taxon>Streptomycetaceae</taxon>
        <taxon>Streptomyces</taxon>
    </lineage>
</organism>
<dbReference type="Proteomes" id="UP000195880">
    <property type="component" value="Chromosome"/>
</dbReference>
<sequence length="357" mass="38431">MDLNLLRVLDALLQENSVTRAAERLGTSPAATSRALARLRRAVGDPLLVRAGQGLVPTPRAVELRDEVGALLRGCDNVLRPGAGFEAVHLQRTFTVQATDLLLAQLAGPLTERVRAQAPDVDVVFLPEALEGGPALREGTLDVELGVLGHLDPEIRTQSLVQRPLVGVARSGHPLFRKRIDARHFAAADHIGISRHGKRLGPIDHALAERGLRRRVAVVVPSHTSAMLLARATDLVTLTLDGWLPDPTSALGLRTFPIPSTWTPSTSGWPGTPATRRIRGTVGSASTWRRPCGERPGELQPGRGQHPRGTPCRAPCAAQPVIPLPRSRSSTGELTRSSRIFYDAQASTHMRVRSPTA</sequence>
<dbReference type="Pfam" id="PF03466">
    <property type="entry name" value="LysR_substrate"/>
    <property type="match status" value="1"/>
</dbReference>
<dbReference type="PROSITE" id="PS50931">
    <property type="entry name" value="HTH_LYSR"/>
    <property type="match status" value="1"/>
</dbReference>
<dbReference type="SUPFAM" id="SSF53850">
    <property type="entry name" value="Periplasmic binding protein-like II"/>
    <property type="match status" value="1"/>
</dbReference>
<dbReference type="GO" id="GO:0003700">
    <property type="term" value="F:DNA-binding transcription factor activity"/>
    <property type="evidence" value="ECO:0007669"/>
    <property type="project" value="InterPro"/>
</dbReference>
<protein>
    <submittedName>
        <fullName evidence="7">LysR family transcriptional regulator</fullName>
    </submittedName>
</protein>
<dbReference type="InterPro" id="IPR005119">
    <property type="entry name" value="LysR_subst-bd"/>
</dbReference>
<evidence type="ECO:0000313" key="7">
    <source>
        <dbReference type="EMBL" id="ARX88554.1"/>
    </source>
</evidence>
<dbReference type="Pfam" id="PF00126">
    <property type="entry name" value="HTH_1"/>
    <property type="match status" value="1"/>
</dbReference>
<comment type="similarity">
    <text evidence="1">Belongs to the LysR transcriptional regulatory family.</text>
</comment>
<dbReference type="STRING" id="67267.GCA_000716675_01714"/>
<accession>A0A1Z1WQ54</accession>